<sequence length="56" mass="5760">MAVIKHDVTTGGNSNIVDASIPDTGRSGPAPSGHAPDRDLYSLDLAGLLSQDARKT</sequence>
<evidence type="ECO:0000256" key="1">
    <source>
        <dbReference type="SAM" id="MobiDB-lite"/>
    </source>
</evidence>
<comment type="caution">
    <text evidence="2">The sequence shown here is derived from an EMBL/GenBank/DDBJ whole genome shotgun (WGS) entry which is preliminary data.</text>
</comment>
<proteinExistence type="predicted"/>
<organism evidence="2 3">
    <name type="scientific">Oceaniferula flava</name>
    <dbReference type="NCBI Taxonomy" id="2800421"/>
    <lineage>
        <taxon>Bacteria</taxon>
        <taxon>Pseudomonadati</taxon>
        <taxon>Verrucomicrobiota</taxon>
        <taxon>Verrucomicrobiia</taxon>
        <taxon>Verrucomicrobiales</taxon>
        <taxon>Verrucomicrobiaceae</taxon>
        <taxon>Oceaniferula</taxon>
    </lineage>
</organism>
<name>A0AAE2VAQ3_9BACT</name>
<feature type="region of interest" description="Disordered" evidence="1">
    <location>
        <begin position="1"/>
        <end position="39"/>
    </location>
</feature>
<keyword evidence="3" id="KW-1185">Reference proteome</keyword>
<accession>A0AAE2VAQ3</accession>
<dbReference type="EMBL" id="JAENIG010000001">
    <property type="protein sequence ID" value="MBK1853590.1"/>
    <property type="molecule type" value="Genomic_DNA"/>
</dbReference>
<reference evidence="2" key="1">
    <citation type="submission" date="2021-01" db="EMBL/GenBank/DDBJ databases">
        <title>Modified the classification status of verrucomicrobia.</title>
        <authorList>
            <person name="Feng X."/>
        </authorList>
    </citation>
    <scope>NUCLEOTIDE SEQUENCE</scope>
    <source>
        <strain evidence="2">5K15</strain>
    </source>
</reference>
<evidence type="ECO:0000313" key="3">
    <source>
        <dbReference type="Proteomes" id="UP000634206"/>
    </source>
</evidence>
<dbReference type="Proteomes" id="UP000634206">
    <property type="component" value="Unassembled WGS sequence"/>
</dbReference>
<dbReference type="RefSeq" id="WP_309488186.1">
    <property type="nucleotide sequence ID" value="NZ_JAENIG010000001.1"/>
</dbReference>
<gene>
    <name evidence="2" type="ORF">JIN83_01335</name>
</gene>
<evidence type="ECO:0000313" key="2">
    <source>
        <dbReference type="EMBL" id="MBK1853590.1"/>
    </source>
</evidence>
<protein>
    <submittedName>
        <fullName evidence="2">Uncharacterized protein</fullName>
    </submittedName>
</protein>
<dbReference type="AlphaFoldDB" id="A0AAE2VAQ3"/>